<feature type="domain" description="SbsA Ig-like" evidence="3">
    <location>
        <begin position="33"/>
        <end position="135"/>
    </location>
</feature>
<sequence>MKSKIVRIGLFFAMLISLINCAKRGTPSGGARDTTPPKIVRASPELNSTNFDAKRIRIYFDEYVKLNNLQQQLIVSPPLSQLPQIKPQGSASKVVEIVIKDTLRENTTYVINFGQSIVDNNEGNAYPFFKYVFSTGPTIDSLTLSGFVTDAKAKQPDTFISVMLYEIDSTFTDSTIYKKPPTYITNTLDSTTSFQLSNLRAGKYRLIALKDIGNNNLFNQKTDKIAFVEDTIQIPTDSVYQLNLFKEIPDFRATPPSLVSKNRIIFGYEGLSDEMEIELLSTVPDDYKSLITKERDKDTLNYWFTPFEADSLLFKVSHPTKIDTFNIRIKELYRDSLVVSPVNQRNVHFEKPYVFRANIPLVKTDSSRISIFKQDSVPVPFDAELDKERNEFKLKWNVEPAQNYLLTLYPNSLEDFYGNTNDTIRFAVGSKSYADLGSVNLTLRNVDKYPVIIQITDEQGEVKAERYVDKAEPSYEFRYLDPGNYLIRVIFDTNGNGKWDSGSYLLKTQPERIAYFPDVIELRANWELQQTFTVN</sequence>
<protein>
    <recommendedName>
        <fullName evidence="3">SbsA Ig-like domain-containing protein</fullName>
    </recommendedName>
</protein>
<name>A0A6P0UMK5_9FLAO</name>
<keyword evidence="5" id="KW-1185">Reference proteome</keyword>
<comment type="caution">
    <text evidence="4">The sequence shown here is derived from an EMBL/GenBank/DDBJ whole genome shotgun (WGS) entry which is preliminary data.</text>
</comment>
<feature type="signal peptide" evidence="2">
    <location>
        <begin position="1"/>
        <end position="22"/>
    </location>
</feature>
<evidence type="ECO:0000313" key="5">
    <source>
        <dbReference type="Proteomes" id="UP000468581"/>
    </source>
</evidence>
<dbReference type="Proteomes" id="UP000468581">
    <property type="component" value="Unassembled WGS sequence"/>
</dbReference>
<gene>
    <name evidence="4" type="ORF">GWK08_13555</name>
</gene>
<keyword evidence="1 2" id="KW-0732">Signal</keyword>
<evidence type="ECO:0000313" key="4">
    <source>
        <dbReference type="EMBL" id="NER14474.1"/>
    </source>
</evidence>
<evidence type="ECO:0000256" key="1">
    <source>
        <dbReference type="ARBA" id="ARBA00022729"/>
    </source>
</evidence>
<organism evidence="4 5">
    <name type="scientific">Leptobacterium flavescens</name>
    <dbReference type="NCBI Taxonomy" id="472055"/>
    <lineage>
        <taxon>Bacteria</taxon>
        <taxon>Pseudomonadati</taxon>
        <taxon>Bacteroidota</taxon>
        <taxon>Flavobacteriia</taxon>
        <taxon>Flavobacteriales</taxon>
        <taxon>Flavobacteriaceae</taxon>
        <taxon>Leptobacterium</taxon>
    </lineage>
</organism>
<evidence type="ECO:0000259" key="3">
    <source>
        <dbReference type="Pfam" id="PF13205"/>
    </source>
</evidence>
<dbReference type="InterPro" id="IPR032812">
    <property type="entry name" value="SbsA_Ig"/>
</dbReference>
<dbReference type="RefSeq" id="WP_163607764.1">
    <property type="nucleotide sequence ID" value="NZ_JAABOO010000003.1"/>
</dbReference>
<reference evidence="4 5" key="1">
    <citation type="submission" date="2020-01" db="EMBL/GenBank/DDBJ databases">
        <title>Leptobacterium flavescens.</title>
        <authorList>
            <person name="Wang G."/>
        </authorList>
    </citation>
    <scope>NUCLEOTIDE SEQUENCE [LARGE SCALE GENOMIC DNA]</scope>
    <source>
        <strain evidence="4 5">KCTC 22160</strain>
    </source>
</reference>
<evidence type="ECO:0000256" key="2">
    <source>
        <dbReference type="SAM" id="SignalP"/>
    </source>
</evidence>
<dbReference type="Pfam" id="PF13205">
    <property type="entry name" value="Big_5"/>
    <property type="match status" value="1"/>
</dbReference>
<dbReference type="AlphaFoldDB" id="A0A6P0UMK5"/>
<accession>A0A6P0UMK5</accession>
<dbReference type="EMBL" id="JAABOO010000003">
    <property type="protein sequence ID" value="NER14474.1"/>
    <property type="molecule type" value="Genomic_DNA"/>
</dbReference>
<feature type="chain" id="PRO_5026822695" description="SbsA Ig-like domain-containing protein" evidence="2">
    <location>
        <begin position="23"/>
        <end position="535"/>
    </location>
</feature>
<proteinExistence type="predicted"/>